<name>A0A1U9UZV8_CUPNE</name>
<dbReference type="GO" id="GO:0004341">
    <property type="term" value="F:gluconolactonase activity"/>
    <property type="evidence" value="ECO:0007669"/>
    <property type="project" value="TreeGrafter"/>
</dbReference>
<feature type="active site" description="Proton donor/acceptor" evidence="2">
    <location>
        <position position="208"/>
    </location>
</feature>
<dbReference type="OrthoDB" id="9775406at2"/>
<dbReference type="GO" id="GO:0005509">
    <property type="term" value="F:calcium ion binding"/>
    <property type="evidence" value="ECO:0007669"/>
    <property type="project" value="TreeGrafter"/>
</dbReference>
<feature type="binding site" evidence="3">
    <location>
        <position position="208"/>
    </location>
    <ligand>
        <name>a divalent metal cation</name>
        <dbReference type="ChEBI" id="CHEBI:60240"/>
    </ligand>
</feature>
<dbReference type="Proteomes" id="UP000189627">
    <property type="component" value="Chromosome 2"/>
</dbReference>
<dbReference type="InterPro" id="IPR013658">
    <property type="entry name" value="SGL"/>
</dbReference>
<feature type="binding site" evidence="3">
    <location>
        <position position="125"/>
    </location>
    <ligand>
        <name>substrate</name>
    </ligand>
</feature>
<evidence type="ECO:0000256" key="1">
    <source>
        <dbReference type="ARBA" id="ARBA00008853"/>
    </source>
</evidence>
<keyword evidence="3" id="KW-0862">Zinc</keyword>
<proteinExistence type="inferred from homology"/>
<dbReference type="EMBL" id="CP017758">
    <property type="protein sequence ID" value="AQV98258.1"/>
    <property type="molecule type" value="Genomic_DNA"/>
</dbReference>
<gene>
    <name evidence="5" type="ORF">BJN34_30780</name>
</gene>
<protein>
    <submittedName>
        <fullName evidence="5">Gluconolactonase</fullName>
    </submittedName>
</protein>
<evidence type="ECO:0000313" key="6">
    <source>
        <dbReference type="Proteomes" id="UP000189627"/>
    </source>
</evidence>
<evidence type="ECO:0000256" key="2">
    <source>
        <dbReference type="PIRSR" id="PIRSR605511-1"/>
    </source>
</evidence>
<reference evidence="6" key="1">
    <citation type="submission" date="2017-02" db="EMBL/GenBank/DDBJ databases">
        <title>Complete genome sequence of Cupriavidus necator strain NH9, a 3-chlorobenzoate degrader.</title>
        <authorList>
            <person name="Moriuchi R."/>
            <person name="Dohra H."/>
            <person name="Ogawa N."/>
        </authorList>
    </citation>
    <scope>NUCLEOTIDE SEQUENCE [LARGE SCALE GENOMIC DNA]</scope>
    <source>
        <strain evidence="6">NH9</strain>
    </source>
</reference>
<dbReference type="InterPro" id="IPR005511">
    <property type="entry name" value="SMP-30"/>
</dbReference>
<comment type="cofactor">
    <cofactor evidence="3">
        <name>Zn(2+)</name>
        <dbReference type="ChEBI" id="CHEBI:29105"/>
    </cofactor>
    <text evidence="3">Binds 1 divalent metal cation per subunit.</text>
</comment>
<dbReference type="Gene3D" id="2.120.10.30">
    <property type="entry name" value="TolB, C-terminal domain"/>
    <property type="match status" value="1"/>
</dbReference>
<dbReference type="AlphaFoldDB" id="A0A1U9UZV8"/>
<feature type="domain" description="SMP-30/Gluconolactonase/LRE-like region" evidence="4">
    <location>
        <begin position="15"/>
        <end position="266"/>
    </location>
</feature>
<dbReference type="InterPro" id="IPR011042">
    <property type="entry name" value="6-blade_b-propeller_TolB-like"/>
</dbReference>
<feature type="binding site" evidence="3">
    <location>
        <position position="17"/>
    </location>
    <ligand>
        <name>a divalent metal cation</name>
        <dbReference type="ChEBI" id="CHEBI:60240"/>
    </ligand>
</feature>
<keyword evidence="3" id="KW-0479">Metal-binding</keyword>
<dbReference type="PANTHER" id="PTHR10907">
    <property type="entry name" value="REGUCALCIN"/>
    <property type="match status" value="1"/>
</dbReference>
<dbReference type="SUPFAM" id="SSF63829">
    <property type="entry name" value="Calcium-dependent phosphotriesterase"/>
    <property type="match status" value="1"/>
</dbReference>
<dbReference type="RefSeq" id="WP_078200541.1">
    <property type="nucleotide sequence ID" value="NZ_CP017758.1"/>
</dbReference>
<organism evidence="5 6">
    <name type="scientific">Cupriavidus necator</name>
    <name type="common">Alcaligenes eutrophus</name>
    <name type="synonym">Ralstonia eutropha</name>
    <dbReference type="NCBI Taxonomy" id="106590"/>
    <lineage>
        <taxon>Bacteria</taxon>
        <taxon>Pseudomonadati</taxon>
        <taxon>Pseudomonadota</taxon>
        <taxon>Betaproteobacteria</taxon>
        <taxon>Burkholderiales</taxon>
        <taxon>Burkholderiaceae</taxon>
        <taxon>Cupriavidus</taxon>
    </lineage>
</organism>
<feature type="binding site" evidence="3">
    <location>
        <position position="105"/>
    </location>
    <ligand>
        <name>substrate</name>
    </ligand>
</feature>
<dbReference type="Pfam" id="PF08450">
    <property type="entry name" value="SGL"/>
    <property type="match status" value="1"/>
</dbReference>
<comment type="similarity">
    <text evidence="1">Belongs to the SMP-30/CGR1 family.</text>
</comment>
<evidence type="ECO:0000259" key="4">
    <source>
        <dbReference type="Pfam" id="PF08450"/>
    </source>
</evidence>
<evidence type="ECO:0000256" key="3">
    <source>
        <dbReference type="PIRSR" id="PIRSR605511-2"/>
    </source>
</evidence>
<accession>A0A1U9UZV8</accession>
<dbReference type="KEGG" id="cuh:BJN34_30780"/>
<dbReference type="PRINTS" id="PR01790">
    <property type="entry name" value="SMP30FAMILY"/>
</dbReference>
<feature type="binding site" evidence="3">
    <location>
        <position position="107"/>
    </location>
    <ligand>
        <name>substrate</name>
    </ligand>
</feature>
<dbReference type="GO" id="GO:0019853">
    <property type="term" value="P:L-ascorbic acid biosynthetic process"/>
    <property type="evidence" value="ECO:0007669"/>
    <property type="project" value="TreeGrafter"/>
</dbReference>
<sequence>MPMAIERVGEMRCTVGESPVWHARESALYWTDIPARRIWRWDAASGQASHWELPQMAGCIAMTPDEGWLLAMETGLFRLPRLLPGQPLPATTSVATITRARPDMRFNDGRCDRQGRFWAGTMVLDMSLAAPDGKLYRHDPADGTTVAVRGDLITPNGLAFSPDGRTMYLSDSHPARQTVWAYDYDTDTGTPHGGRLFIDMRQYPGRPDGAAVDADGCYWICGNDAGLVHRFSPDGKLDRSLAVPVAKPAMCAFGGPGLDTLFVTSIRPDHDTNPLAGALFALHPGVRGLEEPTLRP</sequence>
<feature type="binding site" evidence="3">
    <location>
        <position position="156"/>
    </location>
    <ligand>
        <name>a divalent metal cation</name>
        <dbReference type="ChEBI" id="CHEBI:60240"/>
    </ligand>
</feature>
<evidence type="ECO:0000313" key="5">
    <source>
        <dbReference type="EMBL" id="AQV98258.1"/>
    </source>
</evidence>
<dbReference type="PANTHER" id="PTHR10907:SF47">
    <property type="entry name" value="REGUCALCIN"/>
    <property type="match status" value="1"/>
</dbReference>